<name>A0A4Z2I4H2_9TELE</name>
<gene>
    <name evidence="1" type="ORF">EYF80_016969</name>
</gene>
<organism evidence="1 2">
    <name type="scientific">Liparis tanakae</name>
    <name type="common">Tanaka's snailfish</name>
    <dbReference type="NCBI Taxonomy" id="230148"/>
    <lineage>
        <taxon>Eukaryota</taxon>
        <taxon>Metazoa</taxon>
        <taxon>Chordata</taxon>
        <taxon>Craniata</taxon>
        <taxon>Vertebrata</taxon>
        <taxon>Euteleostomi</taxon>
        <taxon>Actinopterygii</taxon>
        <taxon>Neopterygii</taxon>
        <taxon>Teleostei</taxon>
        <taxon>Neoteleostei</taxon>
        <taxon>Acanthomorphata</taxon>
        <taxon>Eupercaria</taxon>
        <taxon>Perciformes</taxon>
        <taxon>Cottioidei</taxon>
        <taxon>Cottales</taxon>
        <taxon>Liparidae</taxon>
        <taxon>Liparis</taxon>
    </lineage>
</organism>
<dbReference type="AlphaFoldDB" id="A0A4Z2I4H2"/>
<dbReference type="EMBL" id="SRLO01000132">
    <property type="protein sequence ID" value="TNN72858.1"/>
    <property type="molecule type" value="Genomic_DNA"/>
</dbReference>
<reference evidence="1 2" key="1">
    <citation type="submission" date="2019-03" db="EMBL/GenBank/DDBJ databases">
        <title>First draft genome of Liparis tanakae, snailfish: a comprehensive survey of snailfish specific genes.</title>
        <authorList>
            <person name="Kim W."/>
            <person name="Song I."/>
            <person name="Jeong J.-H."/>
            <person name="Kim D."/>
            <person name="Kim S."/>
            <person name="Ryu S."/>
            <person name="Song J.Y."/>
            <person name="Lee S.K."/>
        </authorList>
    </citation>
    <scope>NUCLEOTIDE SEQUENCE [LARGE SCALE GENOMIC DNA]</scope>
    <source>
        <tissue evidence="1">Muscle</tissue>
    </source>
</reference>
<dbReference type="Proteomes" id="UP000314294">
    <property type="component" value="Unassembled WGS sequence"/>
</dbReference>
<accession>A0A4Z2I4H2</accession>
<proteinExistence type="predicted"/>
<keyword evidence="2" id="KW-1185">Reference proteome</keyword>
<evidence type="ECO:0000313" key="1">
    <source>
        <dbReference type="EMBL" id="TNN72858.1"/>
    </source>
</evidence>
<evidence type="ECO:0000313" key="2">
    <source>
        <dbReference type="Proteomes" id="UP000314294"/>
    </source>
</evidence>
<comment type="caution">
    <text evidence="1">The sequence shown here is derived from an EMBL/GenBank/DDBJ whole genome shotgun (WGS) entry which is preliminary data.</text>
</comment>
<protein>
    <submittedName>
        <fullName evidence="1">Uncharacterized protein</fullName>
    </submittedName>
</protein>
<sequence length="67" mass="7212">MSAIKLGLGPSVTPAGRRVDPLARLIGDCKRREVNKERKPGMEWASLRGLLAPFSGEALPEVDDVLA</sequence>